<dbReference type="EMBL" id="MGEJ01000022">
    <property type="protein sequence ID" value="OGL79910.1"/>
    <property type="molecule type" value="Genomic_DNA"/>
</dbReference>
<dbReference type="CDD" id="cd16321">
    <property type="entry name" value="MraZ_C"/>
    <property type="match status" value="1"/>
</dbReference>
<dbReference type="InterPro" id="IPR035642">
    <property type="entry name" value="MraZ_N"/>
</dbReference>
<name>A0A1F7UNN7_9BACT</name>
<dbReference type="InterPro" id="IPR020603">
    <property type="entry name" value="MraZ_dom"/>
</dbReference>
<dbReference type="GO" id="GO:0051301">
    <property type="term" value="P:cell division"/>
    <property type="evidence" value="ECO:0007669"/>
    <property type="project" value="UniProtKB-KW"/>
</dbReference>
<keyword evidence="2 7" id="KW-0963">Cytoplasm</keyword>
<evidence type="ECO:0000256" key="2">
    <source>
        <dbReference type="ARBA" id="ARBA00022490"/>
    </source>
</evidence>
<dbReference type="InterPro" id="IPR007159">
    <property type="entry name" value="SpoVT-AbrB_dom"/>
</dbReference>
<dbReference type="NCBIfam" id="TIGR00242">
    <property type="entry name" value="division/cell wall cluster transcriptional repressor MraZ"/>
    <property type="match status" value="1"/>
</dbReference>
<comment type="subcellular location">
    <subcellularLocation>
        <location evidence="7">Cytoplasm</location>
        <location evidence="7">Nucleoid</location>
    </subcellularLocation>
</comment>
<dbReference type="InterPro" id="IPR003444">
    <property type="entry name" value="MraZ"/>
</dbReference>
<evidence type="ECO:0000256" key="3">
    <source>
        <dbReference type="ARBA" id="ARBA00022737"/>
    </source>
</evidence>
<dbReference type="Gene3D" id="3.40.1550.20">
    <property type="entry name" value="Transcriptional regulator MraZ domain"/>
    <property type="match status" value="1"/>
</dbReference>
<keyword evidence="4 7" id="KW-0805">Transcription regulation</keyword>
<organism evidence="9 10">
    <name type="scientific">Candidatus Uhrbacteria bacterium RIFCSPLOWO2_01_FULL_47_24</name>
    <dbReference type="NCBI Taxonomy" id="1802401"/>
    <lineage>
        <taxon>Bacteria</taxon>
        <taxon>Candidatus Uhriibacteriota</taxon>
    </lineage>
</organism>
<dbReference type="GO" id="GO:2000143">
    <property type="term" value="P:negative regulation of DNA-templated transcription initiation"/>
    <property type="evidence" value="ECO:0007669"/>
    <property type="project" value="TreeGrafter"/>
</dbReference>
<dbReference type="Pfam" id="PF02381">
    <property type="entry name" value="MraZ"/>
    <property type="match status" value="2"/>
</dbReference>
<dbReference type="GO" id="GO:0000976">
    <property type="term" value="F:transcription cis-regulatory region binding"/>
    <property type="evidence" value="ECO:0007669"/>
    <property type="project" value="TreeGrafter"/>
</dbReference>
<comment type="subunit">
    <text evidence="7">Forms oligomers.</text>
</comment>
<dbReference type="SUPFAM" id="SSF89447">
    <property type="entry name" value="AbrB/MazE/MraZ-like"/>
    <property type="match status" value="1"/>
</dbReference>
<sequence>MLAGKYEHTMDSKRRLPMPARLRGELGKSIVLTRGLEGCVFVYPQTEWLAFAEKVNKLPMSQASARSIARLFFGSAMEVELDALGRVLIPEYLKAHGGLKKEVMIIGTGNRLELWDKEKWEQYQGHEVEDMGNTISELKEFGI</sequence>
<reference evidence="9 10" key="1">
    <citation type="journal article" date="2016" name="Nat. Commun.">
        <title>Thousands of microbial genomes shed light on interconnected biogeochemical processes in an aquifer system.</title>
        <authorList>
            <person name="Anantharaman K."/>
            <person name="Brown C.T."/>
            <person name="Hug L.A."/>
            <person name="Sharon I."/>
            <person name="Castelle C.J."/>
            <person name="Probst A.J."/>
            <person name="Thomas B.C."/>
            <person name="Singh A."/>
            <person name="Wilkins M.J."/>
            <person name="Karaoz U."/>
            <person name="Brodie E.L."/>
            <person name="Williams K.H."/>
            <person name="Hubbard S.S."/>
            <person name="Banfield J.F."/>
        </authorList>
    </citation>
    <scope>NUCLEOTIDE SEQUENCE [LARGE SCALE GENOMIC DNA]</scope>
</reference>
<keyword evidence="9" id="KW-0132">Cell division</keyword>
<dbReference type="STRING" id="1802401.A3B21_00710"/>
<proteinExistence type="inferred from homology"/>
<dbReference type="CDD" id="cd16320">
    <property type="entry name" value="MraZ_N"/>
    <property type="match status" value="1"/>
</dbReference>
<dbReference type="InterPro" id="IPR035644">
    <property type="entry name" value="MraZ_C"/>
</dbReference>
<evidence type="ECO:0000313" key="9">
    <source>
        <dbReference type="EMBL" id="OGL79910.1"/>
    </source>
</evidence>
<keyword evidence="3" id="KW-0677">Repeat</keyword>
<keyword evidence="6 7" id="KW-0804">Transcription</keyword>
<evidence type="ECO:0000313" key="10">
    <source>
        <dbReference type="Proteomes" id="UP000176897"/>
    </source>
</evidence>
<feature type="domain" description="SpoVT-AbrB" evidence="8">
    <location>
        <begin position="5"/>
        <end position="47"/>
    </location>
</feature>
<dbReference type="PANTHER" id="PTHR34701">
    <property type="entry name" value="TRANSCRIPTIONAL REGULATOR MRAZ"/>
    <property type="match status" value="1"/>
</dbReference>
<dbReference type="HAMAP" id="MF_01008">
    <property type="entry name" value="MraZ"/>
    <property type="match status" value="1"/>
</dbReference>
<accession>A0A1F7UNN7</accession>
<dbReference type="PANTHER" id="PTHR34701:SF1">
    <property type="entry name" value="TRANSCRIPTIONAL REGULATOR MRAZ"/>
    <property type="match status" value="1"/>
</dbReference>
<dbReference type="InterPro" id="IPR038619">
    <property type="entry name" value="MraZ_sf"/>
</dbReference>
<evidence type="ECO:0000256" key="4">
    <source>
        <dbReference type="ARBA" id="ARBA00023015"/>
    </source>
</evidence>
<keyword evidence="5 7" id="KW-0238">DNA-binding</keyword>
<keyword evidence="9" id="KW-0131">Cell cycle</keyword>
<evidence type="ECO:0000259" key="8">
    <source>
        <dbReference type="PROSITE" id="PS51740"/>
    </source>
</evidence>
<dbReference type="GO" id="GO:0009295">
    <property type="term" value="C:nucleoid"/>
    <property type="evidence" value="ECO:0007669"/>
    <property type="project" value="UniProtKB-SubCell"/>
</dbReference>
<dbReference type="InterPro" id="IPR037914">
    <property type="entry name" value="SpoVT-AbrB_sf"/>
</dbReference>
<gene>
    <name evidence="7" type="primary">mraZ</name>
    <name evidence="9" type="ORF">A3B21_00710</name>
</gene>
<evidence type="ECO:0000256" key="7">
    <source>
        <dbReference type="HAMAP-Rule" id="MF_01008"/>
    </source>
</evidence>
<dbReference type="GO" id="GO:0003700">
    <property type="term" value="F:DNA-binding transcription factor activity"/>
    <property type="evidence" value="ECO:0007669"/>
    <property type="project" value="UniProtKB-UniRule"/>
</dbReference>
<evidence type="ECO:0000256" key="6">
    <source>
        <dbReference type="ARBA" id="ARBA00023163"/>
    </source>
</evidence>
<evidence type="ECO:0000256" key="1">
    <source>
        <dbReference type="ARBA" id="ARBA00013860"/>
    </source>
</evidence>
<dbReference type="Proteomes" id="UP000176897">
    <property type="component" value="Unassembled WGS sequence"/>
</dbReference>
<protein>
    <recommendedName>
        <fullName evidence="1 7">Transcriptional regulator MraZ</fullName>
    </recommendedName>
</protein>
<evidence type="ECO:0000256" key="5">
    <source>
        <dbReference type="ARBA" id="ARBA00023125"/>
    </source>
</evidence>
<dbReference type="GO" id="GO:0005737">
    <property type="term" value="C:cytoplasm"/>
    <property type="evidence" value="ECO:0007669"/>
    <property type="project" value="UniProtKB-UniRule"/>
</dbReference>
<dbReference type="AlphaFoldDB" id="A0A1F7UNN7"/>
<feature type="domain" description="SpoVT-AbrB" evidence="8">
    <location>
        <begin position="76"/>
        <end position="119"/>
    </location>
</feature>
<dbReference type="PROSITE" id="PS51740">
    <property type="entry name" value="SPOVT_ABRB"/>
    <property type="match status" value="2"/>
</dbReference>
<comment type="similarity">
    <text evidence="7">Belongs to the MraZ family.</text>
</comment>
<comment type="caution">
    <text evidence="9">The sequence shown here is derived from an EMBL/GenBank/DDBJ whole genome shotgun (WGS) entry which is preliminary data.</text>
</comment>